<reference evidence="2 3" key="1">
    <citation type="submission" date="2024-03" db="EMBL/GenBank/DDBJ databases">
        <title>Actinomycetospora sp. OC33-EN06, a novel actinomycete isolated from wild orchid (Aerides multiflora).</title>
        <authorList>
            <person name="Suriyachadkun C."/>
        </authorList>
    </citation>
    <scope>NUCLEOTIDE SEQUENCE [LARGE SCALE GENOMIC DNA]</scope>
    <source>
        <strain evidence="2 3">OC33-EN06</strain>
    </source>
</reference>
<dbReference type="Proteomes" id="UP001370100">
    <property type="component" value="Unassembled WGS sequence"/>
</dbReference>
<feature type="domain" description="Stress-response A/B barrel" evidence="1">
    <location>
        <begin position="2"/>
        <end position="94"/>
    </location>
</feature>
<proteinExistence type="predicted"/>
<dbReference type="InterPro" id="IPR013097">
    <property type="entry name" value="Dabb"/>
</dbReference>
<name>A0ABU8N3K7_9PSEU</name>
<dbReference type="PROSITE" id="PS51502">
    <property type="entry name" value="S_R_A_B_BARREL"/>
    <property type="match status" value="1"/>
</dbReference>
<dbReference type="Pfam" id="PF07876">
    <property type="entry name" value="Dabb"/>
    <property type="match status" value="1"/>
</dbReference>
<organism evidence="2 3">
    <name type="scientific">Actinomycetospora aeridis</name>
    <dbReference type="NCBI Taxonomy" id="3129231"/>
    <lineage>
        <taxon>Bacteria</taxon>
        <taxon>Bacillati</taxon>
        <taxon>Actinomycetota</taxon>
        <taxon>Actinomycetes</taxon>
        <taxon>Pseudonocardiales</taxon>
        <taxon>Pseudonocardiaceae</taxon>
        <taxon>Actinomycetospora</taxon>
    </lineage>
</organism>
<dbReference type="Gene3D" id="3.30.70.100">
    <property type="match status" value="1"/>
</dbReference>
<protein>
    <submittedName>
        <fullName evidence="2">Dabb family protein</fullName>
    </submittedName>
</protein>
<sequence length="100" mass="11089">MIRNVVVGRVREGVPAEQVEAAIQALRDLTVEGVEFRLVGGQDRGLREGNAHFALTADFVSEEAYRIYDADPEHNRIRRELFAPIAASIDRIQFALPDGG</sequence>
<comment type="caution">
    <text evidence="2">The sequence shown here is derived from an EMBL/GenBank/DDBJ whole genome shotgun (WGS) entry which is preliminary data.</text>
</comment>
<dbReference type="SMART" id="SM00886">
    <property type="entry name" value="Dabb"/>
    <property type="match status" value="1"/>
</dbReference>
<dbReference type="EMBL" id="JBBEGL010000002">
    <property type="protein sequence ID" value="MEJ2886253.1"/>
    <property type="molecule type" value="Genomic_DNA"/>
</dbReference>
<evidence type="ECO:0000259" key="1">
    <source>
        <dbReference type="PROSITE" id="PS51502"/>
    </source>
</evidence>
<gene>
    <name evidence="2" type="ORF">WCD41_07290</name>
</gene>
<dbReference type="InterPro" id="IPR011008">
    <property type="entry name" value="Dimeric_a/b-barrel"/>
</dbReference>
<accession>A0ABU8N3K7</accession>
<keyword evidence="3" id="KW-1185">Reference proteome</keyword>
<evidence type="ECO:0000313" key="3">
    <source>
        <dbReference type="Proteomes" id="UP001370100"/>
    </source>
</evidence>
<evidence type="ECO:0000313" key="2">
    <source>
        <dbReference type="EMBL" id="MEJ2886253.1"/>
    </source>
</evidence>
<dbReference type="SUPFAM" id="SSF54909">
    <property type="entry name" value="Dimeric alpha+beta barrel"/>
    <property type="match status" value="1"/>
</dbReference>
<dbReference type="RefSeq" id="WP_337712739.1">
    <property type="nucleotide sequence ID" value="NZ_JBBEGL010000002.1"/>
</dbReference>